<gene>
    <name evidence="2" type="ORF">PHPALM_32101</name>
</gene>
<protein>
    <submittedName>
        <fullName evidence="2">Uncharacterized protein</fullName>
    </submittedName>
</protein>
<evidence type="ECO:0000256" key="1">
    <source>
        <dbReference type="SAM" id="MobiDB-lite"/>
    </source>
</evidence>
<sequence>MLHLREENERKADARRADEEHCRRDEIAARESRCQADKNEAEERRRQEKMEERTRRDREEARIRTRELMSSIGAIMKRPEAKLDAGHAPRK</sequence>
<organism evidence="2 3">
    <name type="scientific">Phytophthora palmivora</name>
    <dbReference type="NCBI Taxonomy" id="4796"/>
    <lineage>
        <taxon>Eukaryota</taxon>
        <taxon>Sar</taxon>
        <taxon>Stramenopiles</taxon>
        <taxon>Oomycota</taxon>
        <taxon>Peronosporomycetes</taxon>
        <taxon>Peronosporales</taxon>
        <taxon>Peronosporaceae</taxon>
        <taxon>Phytophthora</taxon>
    </lineage>
</organism>
<feature type="compositionally biased region" description="Basic and acidic residues" evidence="1">
    <location>
        <begin position="1"/>
        <end position="67"/>
    </location>
</feature>
<dbReference type="Proteomes" id="UP000237271">
    <property type="component" value="Unassembled WGS sequence"/>
</dbReference>
<proteinExistence type="predicted"/>
<evidence type="ECO:0000313" key="2">
    <source>
        <dbReference type="EMBL" id="POM59206.1"/>
    </source>
</evidence>
<comment type="caution">
    <text evidence="2">The sequence shown here is derived from an EMBL/GenBank/DDBJ whole genome shotgun (WGS) entry which is preliminary data.</text>
</comment>
<dbReference type="OrthoDB" id="126724at2759"/>
<accession>A0A2P4X0Z0</accession>
<name>A0A2P4X0Z0_9STRA</name>
<keyword evidence="3" id="KW-1185">Reference proteome</keyword>
<dbReference type="AlphaFoldDB" id="A0A2P4X0Z0"/>
<feature type="region of interest" description="Disordered" evidence="1">
    <location>
        <begin position="1"/>
        <end position="91"/>
    </location>
</feature>
<dbReference type="EMBL" id="NCKW01017291">
    <property type="protein sequence ID" value="POM59206.1"/>
    <property type="molecule type" value="Genomic_DNA"/>
</dbReference>
<evidence type="ECO:0000313" key="3">
    <source>
        <dbReference type="Proteomes" id="UP000237271"/>
    </source>
</evidence>
<feature type="compositionally biased region" description="Basic and acidic residues" evidence="1">
    <location>
        <begin position="77"/>
        <end position="91"/>
    </location>
</feature>
<reference evidence="2 3" key="1">
    <citation type="journal article" date="2017" name="Genome Biol. Evol.">
        <title>Phytophthora megakarya and P. palmivora, closely related causal agents of cacao black pod rot, underwent increases in genome sizes and gene numbers by different mechanisms.</title>
        <authorList>
            <person name="Ali S.S."/>
            <person name="Shao J."/>
            <person name="Lary D.J."/>
            <person name="Kronmiller B."/>
            <person name="Shen D."/>
            <person name="Strem M.D."/>
            <person name="Amoako-Attah I."/>
            <person name="Akrofi A.Y."/>
            <person name="Begoude B.A."/>
            <person name="Ten Hoopen G.M."/>
            <person name="Coulibaly K."/>
            <person name="Kebe B.I."/>
            <person name="Melnick R.L."/>
            <person name="Guiltinan M.J."/>
            <person name="Tyler B.M."/>
            <person name="Meinhardt L.W."/>
            <person name="Bailey B.A."/>
        </authorList>
    </citation>
    <scope>NUCLEOTIDE SEQUENCE [LARGE SCALE GENOMIC DNA]</scope>
    <source>
        <strain evidence="3">sbr112.9</strain>
    </source>
</reference>